<name>A7FA31_SCLS1</name>
<dbReference type="EMBL" id="CH476654">
    <property type="protein sequence ID" value="EDO00592.1"/>
    <property type="molecule type" value="Genomic_DNA"/>
</dbReference>
<proteinExistence type="predicted"/>
<dbReference type="Proteomes" id="UP000001312">
    <property type="component" value="Unassembled WGS sequence"/>
</dbReference>
<dbReference type="GeneID" id="5480635"/>
<keyword evidence="2" id="KW-1185">Reference proteome</keyword>
<dbReference type="RefSeq" id="XP_001584565.1">
    <property type="nucleotide sequence ID" value="XM_001584515.1"/>
</dbReference>
<gene>
    <name evidence="1" type="ORF">SS1G_14462</name>
</gene>
<accession>A7FA31</accession>
<protein>
    <submittedName>
        <fullName evidence="1">Uncharacterized protein</fullName>
    </submittedName>
</protein>
<dbReference type="KEGG" id="ssl:SS1G_14462"/>
<reference evidence="2" key="1">
    <citation type="journal article" date="2011" name="PLoS Genet.">
        <title>Genomic analysis of the necrotrophic fungal pathogens Sclerotinia sclerotiorum and Botrytis cinerea.</title>
        <authorList>
            <person name="Amselem J."/>
            <person name="Cuomo C.A."/>
            <person name="van Kan J.A."/>
            <person name="Viaud M."/>
            <person name="Benito E.P."/>
            <person name="Couloux A."/>
            <person name="Coutinho P.M."/>
            <person name="de Vries R.P."/>
            <person name="Dyer P.S."/>
            <person name="Fillinger S."/>
            <person name="Fournier E."/>
            <person name="Gout L."/>
            <person name="Hahn M."/>
            <person name="Kohn L."/>
            <person name="Lapalu N."/>
            <person name="Plummer K.M."/>
            <person name="Pradier J.M."/>
            <person name="Quevillon E."/>
            <person name="Sharon A."/>
            <person name="Simon A."/>
            <person name="ten Have A."/>
            <person name="Tudzynski B."/>
            <person name="Tudzynski P."/>
            <person name="Wincker P."/>
            <person name="Andrew M."/>
            <person name="Anthouard V."/>
            <person name="Beever R.E."/>
            <person name="Beffa R."/>
            <person name="Benoit I."/>
            <person name="Bouzid O."/>
            <person name="Brault B."/>
            <person name="Chen Z."/>
            <person name="Choquer M."/>
            <person name="Collemare J."/>
            <person name="Cotton P."/>
            <person name="Danchin E.G."/>
            <person name="Da Silva C."/>
            <person name="Gautier A."/>
            <person name="Giraud C."/>
            <person name="Giraud T."/>
            <person name="Gonzalez C."/>
            <person name="Grossetete S."/>
            <person name="Guldener U."/>
            <person name="Henrissat B."/>
            <person name="Howlett B.J."/>
            <person name="Kodira C."/>
            <person name="Kretschmer M."/>
            <person name="Lappartient A."/>
            <person name="Leroch M."/>
            <person name="Levis C."/>
            <person name="Mauceli E."/>
            <person name="Neuveglise C."/>
            <person name="Oeser B."/>
            <person name="Pearson M."/>
            <person name="Poulain J."/>
            <person name="Poussereau N."/>
            <person name="Quesneville H."/>
            <person name="Rascle C."/>
            <person name="Schumacher J."/>
            <person name="Segurens B."/>
            <person name="Sexton A."/>
            <person name="Silva E."/>
            <person name="Sirven C."/>
            <person name="Soanes D.M."/>
            <person name="Talbot N.J."/>
            <person name="Templeton M."/>
            <person name="Yandava C."/>
            <person name="Yarden O."/>
            <person name="Zeng Q."/>
            <person name="Rollins J.A."/>
            <person name="Lebrun M.H."/>
            <person name="Dickman M."/>
        </authorList>
    </citation>
    <scope>NUCLEOTIDE SEQUENCE [LARGE SCALE GENOMIC DNA]</scope>
    <source>
        <strain evidence="2">ATCC 18683 / 1980 / Ss-1</strain>
    </source>
</reference>
<evidence type="ECO:0000313" key="2">
    <source>
        <dbReference type="Proteomes" id="UP000001312"/>
    </source>
</evidence>
<sequence>MPDFADSRFLCLIVLPNHLRGAVRMLKHRLALLAHNPSAFVSGGVFPERNSWEQAPDTFIELGSYYERAPWWALDGQKLTDIPSYHQWVEMWTELCRLFKKFTVYVDFQVLWDILEDTDFPEELFSKKLFSQDVLNELAPFCMGLCPKSRKVHIFRKETRECLEIAAEQMEGRGEKSEHNFSCDCGEMLLMEAGENPRLHNGVKVCRLCSRYCTLYEMGDFVGDFVGDERVPPDYFLSFVVLLPGEDNQVGIN</sequence>
<evidence type="ECO:0000313" key="1">
    <source>
        <dbReference type="EMBL" id="EDO00592.1"/>
    </source>
</evidence>
<organism evidence="1 2">
    <name type="scientific">Sclerotinia sclerotiorum (strain ATCC 18683 / 1980 / Ss-1)</name>
    <name type="common">White mold</name>
    <name type="synonym">Whetzelinia sclerotiorum</name>
    <dbReference type="NCBI Taxonomy" id="665079"/>
    <lineage>
        <taxon>Eukaryota</taxon>
        <taxon>Fungi</taxon>
        <taxon>Dikarya</taxon>
        <taxon>Ascomycota</taxon>
        <taxon>Pezizomycotina</taxon>
        <taxon>Leotiomycetes</taxon>
        <taxon>Helotiales</taxon>
        <taxon>Sclerotiniaceae</taxon>
        <taxon>Sclerotinia</taxon>
    </lineage>
</organism>
<dbReference type="InParanoid" id="A7FA31"/>
<dbReference type="AlphaFoldDB" id="A7FA31"/>